<evidence type="ECO:0000313" key="5">
    <source>
        <dbReference type="Proteomes" id="UP000515158"/>
    </source>
</evidence>
<keyword evidence="2" id="KW-0131">Cell cycle</keyword>
<sequence length="139" mass="16157">MNCICRVQTSVLWWFLARRFQPHGVCSLRRFLEFKRSRWQMTSKDIEHLEEAKLKAKFPMAANRPAHSAFLQKRLLKGQKYFDSGDYQMAKQSTQPSNLAKPRPPPFIPIQTGEEIPTPESVPARKTSIIQPSHKFPHP</sequence>
<organism evidence="6">
    <name type="scientific">Thrips palmi</name>
    <name type="common">Melon thrips</name>
    <dbReference type="NCBI Taxonomy" id="161013"/>
    <lineage>
        <taxon>Eukaryota</taxon>
        <taxon>Metazoa</taxon>
        <taxon>Ecdysozoa</taxon>
        <taxon>Arthropoda</taxon>
        <taxon>Hexapoda</taxon>
        <taxon>Insecta</taxon>
        <taxon>Pterygota</taxon>
        <taxon>Neoptera</taxon>
        <taxon>Paraneoptera</taxon>
        <taxon>Thysanoptera</taxon>
        <taxon>Terebrantia</taxon>
        <taxon>Thripoidea</taxon>
        <taxon>Thripidae</taxon>
        <taxon>Thrips</taxon>
    </lineage>
</organism>
<keyword evidence="5" id="KW-1185">Reference proteome</keyword>
<dbReference type="CTD" id="39554"/>
<evidence type="ECO:0000256" key="2">
    <source>
        <dbReference type="ARBA" id="ARBA00022776"/>
    </source>
</evidence>
<keyword evidence="2" id="KW-0132">Cell division</keyword>
<evidence type="ECO:0000256" key="3">
    <source>
        <dbReference type="ARBA" id="ARBA00023272"/>
    </source>
</evidence>
<evidence type="ECO:0000256" key="4">
    <source>
        <dbReference type="SAM" id="MobiDB-lite"/>
    </source>
</evidence>
<dbReference type="PANTHER" id="PTHR10358:SF6">
    <property type="entry name" value="ENDOSULFINE, ISOFORM A"/>
    <property type="match status" value="1"/>
</dbReference>
<dbReference type="InterPro" id="IPR006760">
    <property type="entry name" value="Endosulphine"/>
</dbReference>
<dbReference type="AlphaFoldDB" id="A0A6P8YW97"/>
<dbReference type="Proteomes" id="UP000515158">
    <property type="component" value="Unplaced"/>
</dbReference>
<dbReference type="KEGG" id="tpal:117645439"/>
<dbReference type="GO" id="GO:0005737">
    <property type="term" value="C:cytoplasm"/>
    <property type="evidence" value="ECO:0007669"/>
    <property type="project" value="TreeGrafter"/>
</dbReference>
<comment type="similarity">
    <text evidence="1">Belongs to the endosulfine family.</text>
</comment>
<evidence type="ECO:0000313" key="6">
    <source>
        <dbReference type="RefSeq" id="XP_034241531.1"/>
    </source>
</evidence>
<dbReference type="GeneID" id="117645439"/>
<protein>
    <submittedName>
        <fullName evidence="6">cAMP-regulated phosphoprotein 19 isoform X1</fullName>
    </submittedName>
</protein>
<dbReference type="GO" id="GO:0004864">
    <property type="term" value="F:protein phosphatase inhibitor activity"/>
    <property type="evidence" value="ECO:0007669"/>
    <property type="project" value="UniProtKB-KW"/>
</dbReference>
<reference evidence="6" key="1">
    <citation type="submission" date="2025-08" db="UniProtKB">
        <authorList>
            <consortium name="RefSeq"/>
        </authorList>
    </citation>
    <scope>IDENTIFICATION</scope>
    <source>
        <tissue evidence="6">Total insect</tissue>
    </source>
</reference>
<dbReference type="InParanoid" id="A0A6P8YW97"/>
<dbReference type="FunCoup" id="A0A6P8YW97">
    <property type="interactions" value="1503"/>
</dbReference>
<keyword evidence="3" id="KW-0650">Protein phosphatase inhibitor</keyword>
<evidence type="ECO:0000256" key="1">
    <source>
        <dbReference type="ARBA" id="ARBA00010520"/>
    </source>
</evidence>
<name>A0A6P8YW97_THRPL</name>
<keyword evidence="2" id="KW-0498">Mitosis</keyword>
<accession>A0A6P8YW97</accession>
<dbReference type="PANTHER" id="PTHR10358">
    <property type="entry name" value="ENDOSULFINE"/>
    <property type="match status" value="1"/>
</dbReference>
<proteinExistence type="inferred from homology"/>
<dbReference type="OrthoDB" id="5949865at2759"/>
<gene>
    <name evidence="6" type="primary">LOC117645439</name>
</gene>
<dbReference type="RefSeq" id="XP_034241531.1">
    <property type="nucleotide sequence ID" value="XM_034385640.1"/>
</dbReference>
<feature type="region of interest" description="Disordered" evidence="4">
    <location>
        <begin position="90"/>
        <end position="139"/>
    </location>
</feature>